<keyword evidence="1" id="KW-0326">Glycosidase</keyword>
<dbReference type="Pfam" id="PF16923">
    <property type="entry name" value="Glyco_hydro_63N"/>
    <property type="match status" value="1"/>
</dbReference>
<dbReference type="GO" id="GO:0006487">
    <property type="term" value="P:protein N-linked glycosylation"/>
    <property type="evidence" value="ECO:0007669"/>
    <property type="project" value="UniProtKB-UniRule"/>
</dbReference>
<feature type="region of interest" description="Disordered" evidence="2">
    <location>
        <begin position="116"/>
        <end position="146"/>
    </location>
</feature>
<dbReference type="Proteomes" id="UP001558713">
    <property type="component" value="Unassembled WGS sequence"/>
</dbReference>
<dbReference type="GO" id="GO:0004573">
    <property type="term" value="F:Glc3Man9GlcNAc2 oligosaccharide glucosidase activity"/>
    <property type="evidence" value="ECO:0007669"/>
    <property type="project" value="UniProtKB-UniRule"/>
</dbReference>
<dbReference type="InterPro" id="IPR031631">
    <property type="entry name" value="Glyco_hydro_63N"/>
</dbReference>
<dbReference type="InterPro" id="IPR004888">
    <property type="entry name" value="Glycoside_hydrolase_63"/>
</dbReference>
<comment type="caution">
    <text evidence="4">The sequence shown here is derived from an EMBL/GenBank/DDBJ whole genome shotgun (WGS) entry which is preliminary data.</text>
</comment>
<comment type="function">
    <text evidence="1">Cleaves the distal alpha 1,2-linked glucose residue from the Glc(3)Man(9)GlcNAc(2) oligosaccharide precursor.</text>
</comment>
<dbReference type="PANTHER" id="PTHR10412">
    <property type="entry name" value="MANNOSYL-OLIGOSACCHARIDE GLUCOSIDASE"/>
    <property type="match status" value="1"/>
</dbReference>
<accession>A0ABD0ZBE3</accession>
<comment type="similarity">
    <text evidence="1">Belongs to the glycosyl hydrolase 63 family.</text>
</comment>
<comment type="catalytic activity">
    <reaction evidence="1">
        <text>N(4)-(alpha-D-Glc-(1-&gt;2)-alpha-D-Glc-(1-&gt;3)-alpha-D-Glc-(1-&gt;3)-alpha-D-Man-(1-&gt;2)-alpha-D-Man-(1-&gt;2)-alpha-D-Man-(1-&gt;3)-[alpha-D-Man-(1-&gt;2)-alpha-D-Man-(1-&gt;3)-[alpha-D-Man-(1-&gt;2)-alpha-D-Man-(1-&gt;6)]-alpha-D-Man-(1-&gt;6)]-beta-D-Man-(1-&gt;4)-beta-D-GlcNAc-(1-&gt;4)-beta-D-GlcNAc)-L-asparaginyl-[protein] + H2O = N(4)-(alpha-D-Glc-(1-&gt;3)-alpha-D-Glc-(1-&gt;3)-alpha-D-Man-(1-&gt;2)-alpha-D-Man-(1-&gt;2)-alpha-D-Man-(1-&gt;3)-[alpha-D-Man-(1-&gt;2)-alpha-D-Man-(1-&gt;3)-[alpha-D-Man-(1-&gt;2)-alpha-D-Man-(1-&gt;6)]-alpha-D-Man-(1-&gt;6)]-beta-D-Man-(1-&gt;4)-beta-D-GlcNAc-(1-&gt;4)-beta-D-GlcNAc)-L-asparaginyl-[protein] + beta-D-glucose</text>
        <dbReference type="Rhea" id="RHEA:55988"/>
        <dbReference type="Rhea" id="RHEA-COMP:12806"/>
        <dbReference type="Rhea" id="RHEA-COMP:14355"/>
        <dbReference type="ChEBI" id="CHEBI:15377"/>
        <dbReference type="ChEBI" id="CHEBI:15903"/>
        <dbReference type="ChEBI" id="CHEBI:59082"/>
        <dbReference type="ChEBI" id="CHEBI:132537"/>
        <dbReference type="EC" id="3.2.1.106"/>
    </reaction>
</comment>
<name>A0ABD0ZBE3_CARAN</name>
<keyword evidence="5" id="KW-1185">Reference proteome</keyword>
<feature type="domain" description="Glycosyl hydrolase family 63 N-terminal" evidence="3">
    <location>
        <begin position="46"/>
        <end position="112"/>
    </location>
</feature>
<dbReference type="EC" id="3.2.1.106" evidence="1"/>
<dbReference type="EMBL" id="JBANAX010000841">
    <property type="protein sequence ID" value="KAL1191843.1"/>
    <property type="molecule type" value="Genomic_DNA"/>
</dbReference>
<evidence type="ECO:0000256" key="2">
    <source>
        <dbReference type="SAM" id="MobiDB-lite"/>
    </source>
</evidence>
<evidence type="ECO:0000313" key="4">
    <source>
        <dbReference type="EMBL" id="KAL1191843.1"/>
    </source>
</evidence>
<proteinExistence type="inferred from homology"/>
<dbReference type="GO" id="GO:0005789">
    <property type="term" value="C:endoplasmic reticulum membrane"/>
    <property type="evidence" value="ECO:0007669"/>
    <property type="project" value="UniProtKB-SubCell"/>
</dbReference>
<dbReference type="GO" id="GO:0009311">
    <property type="term" value="P:oligosaccharide metabolic process"/>
    <property type="evidence" value="ECO:0007669"/>
    <property type="project" value="UniProtKB-UniRule"/>
</dbReference>
<keyword evidence="1" id="KW-0256">Endoplasmic reticulum</keyword>
<feature type="compositionally biased region" description="Low complexity" evidence="2">
    <location>
        <begin position="124"/>
        <end position="133"/>
    </location>
</feature>
<dbReference type="Gene3D" id="2.70.98.110">
    <property type="entry name" value="Glycosyl hydrolase family 63, N-terminal domain"/>
    <property type="match status" value="1"/>
</dbReference>
<dbReference type="InterPro" id="IPR038518">
    <property type="entry name" value="Glyco_hydro_63N_sf"/>
</dbReference>
<comment type="subcellular location">
    <subcellularLocation>
        <location evidence="1">Endoplasmic reticulum membrane</location>
        <topology evidence="1">Single-pass type II membrane protein</topology>
    </subcellularLocation>
</comment>
<evidence type="ECO:0000313" key="5">
    <source>
        <dbReference type="Proteomes" id="UP001558713"/>
    </source>
</evidence>
<keyword evidence="1" id="KW-0378">Hydrolase</keyword>
<evidence type="ECO:0000256" key="1">
    <source>
        <dbReference type="RuleBase" id="RU368089"/>
    </source>
</evidence>
<gene>
    <name evidence="4" type="ORF">V5N11_019051</name>
</gene>
<protein>
    <recommendedName>
        <fullName evidence="1">Mannosyl-oligosaccharide glucosidase</fullName>
        <ecNumber evidence="1">3.2.1.106</ecNumber>
    </recommendedName>
</protein>
<sequence length="146" mass="16950">MSLSDQDGDMLDNENQPIIIRSPVITPFPSPRLMDLPMFQGGHKESLYWGTYRPQAYFGVRARDPHPLVAWLMWLVTREEKHVMRHFCEDKDGLRSFGWKEHNGIDFGRQELFEADHYKKTAGKPTEFPTEPSPSEKSDGKTTDIR</sequence>
<organism evidence="4 5">
    <name type="scientific">Cardamine amara subsp. amara</name>
    <dbReference type="NCBI Taxonomy" id="228776"/>
    <lineage>
        <taxon>Eukaryota</taxon>
        <taxon>Viridiplantae</taxon>
        <taxon>Streptophyta</taxon>
        <taxon>Embryophyta</taxon>
        <taxon>Tracheophyta</taxon>
        <taxon>Spermatophyta</taxon>
        <taxon>Magnoliopsida</taxon>
        <taxon>eudicotyledons</taxon>
        <taxon>Gunneridae</taxon>
        <taxon>Pentapetalae</taxon>
        <taxon>rosids</taxon>
        <taxon>malvids</taxon>
        <taxon>Brassicales</taxon>
        <taxon>Brassicaceae</taxon>
        <taxon>Cardamineae</taxon>
        <taxon>Cardamine</taxon>
    </lineage>
</organism>
<dbReference type="AlphaFoldDB" id="A0ABD0ZBE3"/>
<reference evidence="4 5" key="1">
    <citation type="submission" date="2024-04" db="EMBL/GenBank/DDBJ databases">
        <title>Genome assembly C_amara_ONT_v2.</title>
        <authorList>
            <person name="Yant L."/>
            <person name="Moore C."/>
            <person name="Slenker M."/>
        </authorList>
    </citation>
    <scope>NUCLEOTIDE SEQUENCE [LARGE SCALE GENOMIC DNA]</scope>
    <source>
        <tissue evidence="4">Leaf</tissue>
    </source>
</reference>
<dbReference type="PANTHER" id="PTHR10412:SF19">
    <property type="entry name" value="MANNOSYL-OLIGOSACCHARIDE GLUCOSIDASE"/>
    <property type="match status" value="1"/>
</dbReference>
<feature type="compositionally biased region" description="Basic and acidic residues" evidence="2">
    <location>
        <begin position="134"/>
        <end position="146"/>
    </location>
</feature>
<evidence type="ECO:0000259" key="3">
    <source>
        <dbReference type="Pfam" id="PF16923"/>
    </source>
</evidence>